<dbReference type="GO" id="GO:0008270">
    <property type="term" value="F:zinc ion binding"/>
    <property type="evidence" value="ECO:0007669"/>
    <property type="project" value="UniProtKB-KW"/>
</dbReference>
<keyword evidence="1" id="KW-0479">Metal-binding</keyword>
<protein>
    <recommendedName>
        <fullName evidence="6">MYND-type domain-containing protein</fullName>
    </recommendedName>
</protein>
<dbReference type="AlphaFoldDB" id="A0A7S2CSQ1"/>
<proteinExistence type="predicted"/>
<evidence type="ECO:0000256" key="1">
    <source>
        <dbReference type="ARBA" id="ARBA00022723"/>
    </source>
</evidence>
<dbReference type="Gene3D" id="6.10.140.2220">
    <property type="match status" value="1"/>
</dbReference>
<evidence type="ECO:0000256" key="5">
    <source>
        <dbReference type="SAM" id="MobiDB-lite"/>
    </source>
</evidence>
<evidence type="ECO:0000256" key="2">
    <source>
        <dbReference type="ARBA" id="ARBA00022771"/>
    </source>
</evidence>
<dbReference type="InterPro" id="IPR002893">
    <property type="entry name" value="Znf_MYND"/>
</dbReference>
<reference evidence="7" key="1">
    <citation type="submission" date="2021-01" db="EMBL/GenBank/DDBJ databases">
        <authorList>
            <person name="Corre E."/>
            <person name="Pelletier E."/>
            <person name="Niang G."/>
            <person name="Scheremetjew M."/>
            <person name="Finn R."/>
            <person name="Kale V."/>
            <person name="Holt S."/>
            <person name="Cochrane G."/>
            <person name="Meng A."/>
            <person name="Brown T."/>
            <person name="Cohen L."/>
        </authorList>
    </citation>
    <scope>NUCLEOTIDE SEQUENCE</scope>
    <source>
        <strain evidence="7">CCMP1381</strain>
    </source>
</reference>
<evidence type="ECO:0000259" key="6">
    <source>
        <dbReference type="PROSITE" id="PS50865"/>
    </source>
</evidence>
<gene>
    <name evidence="7" type="ORF">DSPE1174_LOCUS16802</name>
</gene>
<feature type="region of interest" description="Disordered" evidence="5">
    <location>
        <begin position="232"/>
        <end position="267"/>
    </location>
</feature>
<dbReference type="PROSITE" id="PS50865">
    <property type="entry name" value="ZF_MYND_2"/>
    <property type="match status" value="1"/>
</dbReference>
<keyword evidence="2 4" id="KW-0863">Zinc-finger</keyword>
<evidence type="ECO:0000256" key="4">
    <source>
        <dbReference type="PROSITE-ProRule" id="PRU00134"/>
    </source>
</evidence>
<dbReference type="EMBL" id="HBGS01032713">
    <property type="protein sequence ID" value="CAD9434083.1"/>
    <property type="molecule type" value="Transcribed_RNA"/>
</dbReference>
<sequence length="357" mass="39101">MRRGIWNVDGATYYDLCEAKAASVSTAMNQHGVSFPAVEPEYLARNASALRRAALKADQSVASQYRTAKVDHHPEGFKKQCNAALRVVKLMYPNKAGLPSSLKDLASKVLRPHALALSLAASRSLEDLMAFTYFQNLVYGFSRAMARAPKKDIHKQVEGMAQRVQVRGDALRKSPTSVLTSVAGVSDVSFMLHATFESCIAVVDPRKRLLAMDCSVHFMIEDTLARQEAGGYFINQPTPPTQTTNRGTGESGKRHVKGKQQRRGGVGLLPKKNMTGVAIDLCCANCGGGTKLFVCSRCKRTHYCSRACQSAHWKAKGGHKADCSTVLTLSEMRAHVRRCQDGENFDSFTTKLSNVEL</sequence>
<accession>A0A7S2CSQ1</accession>
<dbReference type="SUPFAM" id="SSF144232">
    <property type="entry name" value="HIT/MYND zinc finger-like"/>
    <property type="match status" value="1"/>
</dbReference>
<dbReference type="Pfam" id="PF01753">
    <property type="entry name" value="zf-MYND"/>
    <property type="match status" value="1"/>
</dbReference>
<evidence type="ECO:0000256" key="3">
    <source>
        <dbReference type="ARBA" id="ARBA00022833"/>
    </source>
</evidence>
<keyword evidence="3" id="KW-0862">Zinc</keyword>
<evidence type="ECO:0000313" key="7">
    <source>
        <dbReference type="EMBL" id="CAD9434083.1"/>
    </source>
</evidence>
<organism evidence="7">
    <name type="scientific">Octactis speculum</name>
    <dbReference type="NCBI Taxonomy" id="3111310"/>
    <lineage>
        <taxon>Eukaryota</taxon>
        <taxon>Sar</taxon>
        <taxon>Stramenopiles</taxon>
        <taxon>Ochrophyta</taxon>
        <taxon>Dictyochophyceae</taxon>
        <taxon>Dictyochales</taxon>
        <taxon>Dictyochaceae</taxon>
        <taxon>Octactis</taxon>
    </lineage>
</organism>
<feature type="domain" description="MYND-type" evidence="6">
    <location>
        <begin position="283"/>
        <end position="323"/>
    </location>
</feature>
<name>A0A7S2CSQ1_9STRA</name>